<evidence type="ECO:0000313" key="6">
    <source>
        <dbReference type="EMBL" id="PPD57408.1"/>
    </source>
</evidence>
<protein>
    <submittedName>
        <fullName evidence="6">Hydrogenase</fullName>
    </submittedName>
</protein>
<proteinExistence type="predicted"/>
<organism evidence="6 7">
    <name type="scientific">Dehalogenimonas etheniformans</name>
    <dbReference type="NCBI Taxonomy" id="1536648"/>
    <lineage>
        <taxon>Bacteria</taxon>
        <taxon>Bacillati</taxon>
        <taxon>Chloroflexota</taxon>
        <taxon>Dehalococcoidia</taxon>
        <taxon>Dehalococcoidales</taxon>
        <taxon>Dehalococcoidaceae</taxon>
        <taxon>Dehalogenimonas</taxon>
    </lineage>
</organism>
<accession>A0A2P5P528</accession>
<keyword evidence="7" id="KW-1185">Reference proteome</keyword>
<dbReference type="PANTHER" id="PTHR43359">
    <property type="entry name" value="FORMATE HYDROGENLYASE SUBUNIT 4"/>
    <property type="match status" value="1"/>
</dbReference>
<feature type="transmembrane region" description="Helical" evidence="5">
    <location>
        <begin position="67"/>
        <end position="88"/>
    </location>
</feature>
<reference evidence="6 7" key="1">
    <citation type="journal article" date="2017" name="ISME J.">
        <title>Grape pomace compost harbors organohalide-respiring Dehalogenimonas species with novel reductive dehalogenase genes.</title>
        <authorList>
            <person name="Yang Y."/>
            <person name="Higgins S.A."/>
            <person name="Yan J."/>
            <person name="Simsir B."/>
            <person name="Chourey K."/>
            <person name="Iyer R."/>
            <person name="Hettich R.L."/>
            <person name="Baldwin B."/>
            <person name="Ogles D.M."/>
            <person name="Loffler F.E."/>
        </authorList>
    </citation>
    <scope>NUCLEOTIDE SEQUENCE [LARGE SCALE GENOMIC DNA]</scope>
    <source>
        <strain evidence="6 7">GP</strain>
    </source>
</reference>
<dbReference type="Proteomes" id="UP000235653">
    <property type="component" value="Unassembled WGS sequence"/>
</dbReference>
<comment type="subcellular location">
    <subcellularLocation>
        <location evidence="1">Membrane</location>
        <topology evidence="1">Multi-pass membrane protein</topology>
    </subcellularLocation>
</comment>
<evidence type="ECO:0000256" key="5">
    <source>
        <dbReference type="SAM" id="Phobius"/>
    </source>
</evidence>
<evidence type="ECO:0000256" key="2">
    <source>
        <dbReference type="ARBA" id="ARBA00022692"/>
    </source>
</evidence>
<dbReference type="InterPro" id="IPR001694">
    <property type="entry name" value="NADH_UbQ_OxRdtase_su1/FPO"/>
</dbReference>
<dbReference type="PANTHER" id="PTHR43359:SF1">
    <property type="entry name" value="FORMATE HYDROGENLYASE SUBUNIT 4-RELATED"/>
    <property type="match status" value="1"/>
</dbReference>
<dbReference type="Pfam" id="PF00146">
    <property type="entry name" value="NADHdh"/>
    <property type="match status" value="1"/>
</dbReference>
<feature type="transmembrane region" description="Helical" evidence="5">
    <location>
        <begin position="6"/>
        <end position="25"/>
    </location>
</feature>
<keyword evidence="3 5" id="KW-1133">Transmembrane helix</keyword>
<gene>
    <name evidence="6" type="ORF">JP09_009765</name>
</gene>
<keyword evidence="4 5" id="KW-0472">Membrane</keyword>
<feature type="transmembrane region" description="Helical" evidence="5">
    <location>
        <begin position="172"/>
        <end position="191"/>
    </location>
</feature>
<keyword evidence="2 5" id="KW-0812">Transmembrane</keyword>
<dbReference type="InterPro" id="IPR052561">
    <property type="entry name" value="ComplexI_Subunit1"/>
</dbReference>
<name>A0A2P5P528_9CHLR</name>
<comment type="caution">
    <text evidence="6">The sequence shown here is derived from an EMBL/GenBank/DDBJ whole genome shotgun (WGS) entry which is preliminary data.</text>
</comment>
<dbReference type="AlphaFoldDB" id="A0A2P5P528"/>
<evidence type="ECO:0000256" key="1">
    <source>
        <dbReference type="ARBA" id="ARBA00004141"/>
    </source>
</evidence>
<dbReference type="EMBL" id="JQAN02000014">
    <property type="protein sequence ID" value="PPD57408.1"/>
    <property type="molecule type" value="Genomic_DNA"/>
</dbReference>
<feature type="transmembrane region" description="Helical" evidence="5">
    <location>
        <begin position="289"/>
        <end position="309"/>
    </location>
</feature>
<dbReference type="OrthoDB" id="9778499at2"/>
<dbReference type="GO" id="GO:0005886">
    <property type="term" value="C:plasma membrane"/>
    <property type="evidence" value="ECO:0007669"/>
    <property type="project" value="TreeGrafter"/>
</dbReference>
<feature type="transmembrane region" description="Helical" evidence="5">
    <location>
        <begin position="131"/>
        <end position="152"/>
    </location>
</feature>
<evidence type="ECO:0000256" key="3">
    <source>
        <dbReference type="ARBA" id="ARBA00022989"/>
    </source>
</evidence>
<feature type="transmembrane region" description="Helical" evidence="5">
    <location>
        <begin position="94"/>
        <end position="119"/>
    </location>
</feature>
<evidence type="ECO:0000256" key="4">
    <source>
        <dbReference type="ARBA" id="ARBA00023136"/>
    </source>
</evidence>
<sequence>MNTALYLLLNTIFVVALSPLAMTLVKKVKAYSQGRIGPPLLQGYYNLFKLFKKEIVYSQNSSFIMRLAPYLNIGFLLAASVMVPMVFLPDVSGIGNIILFLYLMVTAKFFVALAGLDAGSTFGGMGSSREMSLSAIIEPVTITSVAALAFVLKSTDIPEMFATTLNGSISQYPTLILVAFSLFIVIIVETARVPVDNPETHLELTMIHEAMILEQTGPKLALMELSQGIKQTILMALSINIILPVGLAANVGVVPIIVSIVSFTAKVMIFSIVVGVFESMMAKIRLFRLPSFFILALFFSFATIVFELLA</sequence>
<evidence type="ECO:0000313" key="7">
    <source>
        <dbReference type="Proteomes" id="UP000235653"/>
    </source>
</evidence>